<dbReference type="STRING" id="1307761.L21SP2_0295"/>
<evidence type="ECO:0000313" key="3">
    <source>
        <dbReference type="Proteomes" id="UP000018680"/>
    </source>
</evidence>
<dbReference type="Proteomes" id="UP000018680">
    <property type="component" value="Chromosome"/>
</dbReference>
<dbReference type="InterPro" id="IPR027417">
    <property type="entry name" value="P-loop_NTPase"/>
</dbReference>
<keyword evidence="3" id="KW-1185">Reference proteome</keyword>
<sequence>MGNVSETKVYQRLENILSHLLDGLYEREEAVRLSLLAALSGKSIFYLGPPGVAKSLIARKIASAFKDADFFEYLMGRFSTPDEIFGPVSIARLKHEDSYSRNIEGYLPGADIVFLDEIWKSSPPIQNTLLAALNERTFRNGDELIKIPMKCFIAASNEIKDDDESRAFWDRFLIRLEITAIRDPEFFKDLIRTPSDPEITEAPLAITPQEWSQWLDSSRTLRLSDDLVGMIGALRQSMNTEASEDGSFFISDRRWKQIAELLQTSAYFHGRNEANMVDAFIIPHCIWNNASNRQRVEEIFSEEISRMMFNSSINVIALQQKVESLKDAVNSRAYDDQEVTQFIPVRYDGEYFRFIPDQGNGDEDYRVWADDLEYLDERGELELFVYKSGNFYRTEVHPMRWTDKENWKLSGGPGSGIIEHQNEKTFTRVARELSTEDRKILGQEYRNRISRLEAAISHIDAELASCREQGSTHLFIPSHDLSPLMEGGRDKKQSVQQLLAEVLEIGRQEGLEEQDA</sequence>
<dbReference type="Pfam" id="PF20030">
    <property type="entry name" value="bpMoxR"/>
    <property type="match status" value="1"/>
</dbReference>
<dbReference type="SUPFAM" id="SSF52540">
    <property type="entry name" value="P-loop containing nucleoside triphosphate hydrolases"/>
    <property type="match status" value="1"/>
</dbReference>
<dbReference type="eggNOG" id="COG0714">
    <property type="taxonomic scope" value="Bacteria"/>
</dbReference>
<name>V5WDP1_9SPIO</name>
<evidence type="ECO:0000313" key="2">
    <source>
        <dbReference type="EMBL" id="AHC13735.1"/>
    </source>
</evidence>
<evidence type="ECO:0000259" key="1">
    <source>
        <dbReference type="SMART" id="SM00382"/>
    </source>
</evidence>
<dbReference type="InterPro" id="IPR041538">
    <property type="entry name" value="RavA-like_AAA_lid"/>
</dbReference>
<dbReference type="CDD" id="cd00009">
    <property type="entry name" value="AAA"/>
    <property type="match status" value="1"/>
</dbReference>
<gene>
    <name evidence="2" type="ORF">L21SP2_0295</name>
</gene>
<dbReference type="PANTHER" id="PTHR32204:SF0">
    <property type="entry name" value="ATPASE RAVA"/>
    <property type="match status" value="1"/>
</dbReference>
<dbReference type="InterPro" id="IPR050513">
    <property type="entry name" value="RavA_ATPases"/>
</dbReference>
<accession>V5WDP1</accession>
<dbReference type="EMBL" id="CP006939">
    <property type="protein sequence ID" value="AHC13735.1"/>
    <property type="molecule type" value="Genomic_DNA"/>
</dbReference>
<dbReference type="InterPro" id="IPR003593">
    <property type="entry name" value="AAA+_ATPase"/>
</dbReference>
<dbReference type="AlphaFoldDB" id="V5WDP1"/>
<dbReference type="PANTHER" id="PTHR32204">
    <property type="entry name" value="ATPASE RAVA"/>
    <property type="match status" value="1"/>
</dbReference>
<feature type="domain" description="AAA+ ATPase" evidence="1">
    <location>
        <begin position="40"/>
        <end position="182"/>
    </location>
</feature>
<dbReference type="KEGG" id="slr:L21SP2_0295"/>
<dbReference type="OrthoDB" id="1814213at2"/>
<protein>
    <submittedName>
        <fullName evidence="2">Putative regulator protein</fullName>
    </submittedName>
</protein>
<dbReference type="PATRIC" id="fig|1307761.3.peg.296"/>
<dbReference type="InterPro" id="IPR045427">
    <property type="entry name" value="MoxR"/>
</dbReference>
<dbReference type="SMART" id="SM00382">
    <property type="entry name" value="AAA"/>
    <property type="match status" value="1"/>
</dbReference>
<proteinExistence type="predicted"/>
<dbReference type="HOGENOM" id="CLU_018678_1_1_12"/>
<reference evidence="2 3" key="1">
    <citation type="journal article" date="2015" name="Stand. Genomic Sci.">
        <title>Complete genome sequence and description of Salinispira pacifica gen. nov., sp. nov., a novel spirochaete isolated form a hypersaline microbial mat.</title>
        <authorList>
            <person name="Ben Hania W."/>
            <person name="Joseph M."/>
            <person name="Schumann P."/>
            <person name="Bunk B."/>
            <person name="Fiebig A."/>
            <person name="Sproer C."/>
            <person name="Klenk H.P."/>
            <person name="Fardeau M.L."/>
            <person name="Spring S."/>
        </authorList>
    </citation>
    <scope>NUCLEOTIDE SEQUENCE [LARGE SCALE GENOMIC DNA]</scope>
    <source>
        <strain evidence="2 3">L21-RPul-D2</strain>
    </source>
</reference>
<dbReference type="Pfam" id="PF17868">
    <property type="entry name" value="AAA_lid_8"/>
    <property type="match status" value="1"/>
</dbReference>
<dbReference type="Gene3D" id="3.40.50.300">
    <property type="entry name" value="P-loop containing nucleotide triphosphate hydrolases"/>
    <property type="match status" value="1"/>
</dbReference>
<organism evidence="2 3">
    <name type="scientific">Salinispira pacifica</name>
    <dbReference type="NCBI Taxonomy" id="1307761"/>
    <lineage>
        <taxon>Bacteria</taxon>
        <taxon>Pseudomonadati</taxon>
        <taxon>Spirochaetota</taxon>
        <taxon>Spirochaetia</taxon>
        <taxon>Spirochaetales</taxon>
        <taxon>Spirochaetaceae</taxon>
        <taxon>Salinispira</taxon>
    </lineage>
</organism>